<dbReference type="GeneID" id="62230090"/>
<sequence length="84" mass="9240">MSQSINNYQTTLPALLQSFKSIPHLTILSNEKSQTDTGGFNHQLLIAIANTKPDAQGHNLVQSVFSGINEKLRNVIALNSWSAY</sequence>
<comment type="caution">
    <text evidence="1">The sequence shown here is derived from an EMBL/GenBank/DDBJ whole genome shotgun (WGS) entry which is preliminary data.</text>
</comment>
<evidence type="ECO:0000313" key="2">
    <source>
        <dbReference type="Proteomes" id="UP000783213"/>
    </source>
</evidence>
<evidence type="ECO:0008006" key="3">
    <source>
        <dbReference type="Google" id="ProtNLM"/>
    </source>
</evidence>
<dbReference type="EMBL" id="RCSX01000006">
    <property type="protein sequence ID" value="KAF7933607.1"/>
    <property type="molecule type" value="Genomic_DNA"/>
</dbReference>
<reference evidence="1 2" key="1">
    <citation type="journal article" date="2020" name="Genome Biol. Evol.">
        <title>Comparative genomics of Sclerotiniaceae.</title>
        <authorList>
            <person name="Valero Jimenez C.A."/>
            <person name="Steentjes M."/>
            <person name="Scholten O.E."/>
            <person name="Van Kan J.A.L."/>
        </authorList>
    </citation>
    <scope>NUCLEOTIDE SEQUENCE [LARGE SCALE GENOMIC DNA]</scope>
    <source>
        <strain evidence="1 2">B1</strain>
    </source>
</reference>
<dbReference type="Proteomes" id="UP000783213">
    <property type="component" value="Unassembled WGS sequence"/>
</dbReference>
<name>A0ABQ7IT57_9HELO</name>
<evidence type="ECO:0000313" key="1">
    <source>
        <dbReference type="EMBL" id="KAF7933607.1"/>
    </source>
</evidence>
<proteinExistence type="predicted"/>
<keyword evidence="2" id="KW-1185">Reference proteome</keyword>
<dbReference type="RefSeq" id="XP_038812400.1">
    <property type="nucleotide sequence ID" value="XM_038950936.1"/>
</dbReference>
<accession>A0ABQ7IT57</accession>
<gene>
    <name evidence="1" type="ORF">EAE98_003316</name>
</gene>
<organism evidence="1 2">
    <name type="scientific">Botrytis deweyae</name>
    <dbReference type="NCBI Taxonomy" id="2478750"/>
    <lineage>
        <taxon>Eukaryota</taxon>
        <taxon>Fungi</taxon>
        <taxon>Dikarya</taxon>
        <taxon>Ascomycota</taxon>
        <taxon>Pezizomycotina</taxon>
        <taxon>Leotiomycetes</taxon>
        <taxon>Helotiales</taxon>
        <taxon>Sclerotiniaceae</taxon>
        <taxon>Botrytis</taxon>
    </lineage>
</organism>
<protein>
    <recommendedName>
        <fullName evidence="3">Stress-response A/B barrel domain-containing protein</fullName>
    </recommendedName>
</protein>